<comment type="caution">
    <text evidence="2">The sequence shown here is derived from an EMBL/GenBank/DDBJ whole genome shotgun (WGS) entry which is preliminary data.</text>
</comment>
<dbReference type="EMBL" id="CAKLCB010000270">
    <property type="protein sequence ID" value="CAH0518873.1"/>
    <property type="molecule type" value="Genomic_DNA"/>
</dbReference>
<evidence type="ECO:0000313" key="3">
    <source>
        <dbReference type="EMBL" id="CAH0518873.1"/>
    </source>
</evidence>
<keyword evidence="4" id="KW-1185">Reference proteome</keyword>
<dbReference type="Proteomes" id="UP001158986">
    <property type="component" value="Unassembled WGS sequence"/>
</dbReference>
<dbReference type="InterPro" id="IPR009057">
    <property type="entry name" value="Homeodomain-like_sf"/>
</dbReference>
<dbReference type="Proteomes" id="UP001160483">
    <property type="component" value="Unassembled WGS sequence"/>
</dbReference>
<dbReference type="Gene3D" id="1.10.10.60">
    <property type="entry name" value="Homeodomain-like"/>
    <property type="match status" value="1"/>
</dbReference>
<gene>
    <name evidence="3" type="ORF">PBS001_LOCUS5425</name>
    <name evidence="2" type="ORF">PBS003_LOCUS1899</name>
</gene>
<dbReference type="AlphaFoldDB" id="A0AAU9KRP9"/>
<dbReference type="EMBL" id="CAKKTJ010000119">
    <property type="protein sequence ID" value="CAH0475064.1"/>
    <property type="molecule type" value="Genomic_DNA"/>
</dbReference>
<evidence type="ECO:0008006" key="6">
    <source>
        <dbReference type="Google" id="ProtNLM"/>
    </source>
</evidence>
<accession>A0AAU9KRP9</accession>
<protein>
    <recommendedName>
        <fullName evidence="6">Transposase IS30-like HTH domain-containing protein</fullName>
    </recommendedName>
</protein>
<evidence type="ECO:0000256" key="1">
    <source>
        <dbReference type="SAM" id="MobiDB-lite"/>
    </source>
</evidence>
<evidence type="ECO:0000313" key="2">
    <source>
        <dbReference type="EMBL" id="CAH0475064.1"/>
    </source>
</evidence>
<proteinExistence type="predicted"/>
<organism evidence="2 5">
    <name type="scientific">Peronospora belbahrii</name>
    <dbReference type="NCBI Taxonomy" id="622444"/>
    <lineage>
        <taxon>Eukaryota</taxon>
        <taxon>Sar</taxon>
        <taxon>Stramenopiles</taxon>
        <taxon>Oomycota</taxon>
        <taxon>Peronosporomycetes</taxon>
        <taxon>Peronosporales</taxon>
        <taxon>Peronosporaceae</taxon>
        <taxon>Peronospora</taxon>
    </lineage>
</organism>
<evidence type="ECO:0000313" key="5">
    <source>
        <dbReference type="Proteomes" id="UP001160483"/>
    </source>
</evidence>
<sequence length="384" mass="42990">MAKGIWISENEREKILQLRKNGMPVSIIAKRMERSTNFIYRILKKANGTTTVQQQTKTRQETCSSLAINGISLRPLGAAGQSHDERNPLKIQDLTDSNAALVYAVDGMEVSPYEPIPMPLPQSVKTFEQRGSQVQQSQCGRLDATVGFVNAPVLPNAVTTQNDKASDQLSLLIDTTSSCCAPSSSSDTSRRHQEQRQLSLQPLKKQKTLTATCQDPVRKNTQPASIPTSSSSLLAHPQLQHSQTAKNMTPDSTDRLNKLLKRIQDEIRRLEGSNLSDVYDAQLLQMLVKFHAEILLMQLQRALFDAESSKRAKDTADDDGNETSRLLREKLAKEIALLNVQAHRETLELERERIRHRTTSMICRKTLLDANTPQADVDQLFSHQ</sequence>
<dbReference type="SUPFAM" id="SSF46689">
    <property type="entry name" value="Homeodomain-like"/>
    <property type="match status" value="1"/>
</dbReference>
<reference evidence="2 4" key="1">
    <citation type="submission" date="2021-11" db="EMBL/GenBank/DDBJ databases">
        <authorList>
            <person name="Islam A."/>
            <person name="Islam S."/>
            <person name="Flora M.S."/>
            <person name="Rahman M."/>
            <person name="Ziaur R.M."/>
            <person name="Epstein J.H."/>
            <person name="Hassan M."/>
            <person name="Klassen M."/>
            <person name="Woodard K."/>
            <person name="Webb A."/>
            <person name="Webby R.J."/>
            <person name="El Zowalaty M.E."/>
        </authorList>
    </citation>
    <scope>NUCLEOTIDE SEQUENCE</scope>
    <source>
        <strain evidence="3">Pbs1</strain>
        <strain evidence="2">Pbs3</strain>
    </source>
</reference>
<feature type="region of interest" description="Disordered" evidence="1">
    <location>
        <begin position="213"/>
        <end position="253"/>
    </location>
</feature>
<name>A0AAU9KRP9_9STRA</name>
<feature type="compositionally biased region" description="Polar residues" evidence="1">
    <location>
        <begin position="213"/>
        <end position="251"/>
    </location>
</feature>
<evidence type="ECO:0000313" key="4">
    <source>
        <dbReference type="Proteomes" id="UP001158986"/>
    </source>
</evidence>